<accession>A0A163CT51</accession>
<gene>
    <name evidence="1" type="ORF">PHYBLDRAFT_176186</name>
</gene>
<dbReference type="InParanoid" id="A0A163CT51"/>
<organism evidence="1 2">
    <name type="scientific">Phycomyces blakesleeanus (strain ATCC 8743b / DSM 1359 / FGSC 10004 / NBRC 33097 / NRRL 1555)</name>
    <dbReference type="NCBI Taxonomy" id="763407"/>
    <lineage>
        <taxon>Eukaryota</taxon>
        <taxon>Fungi</taxon>
        <taxon>Fungi incertae sedis</taxon>
        <taxon>Mucoromycota</taxon>
        <taxon>Mucoromycotina</taxon>
        <taxon>Mucoromycetes</taxon>
        <taxon>Mucorales</taxon>
        <taxon>Phycomycetaceae</taxon>
        <taxon>Phycomyces</taxon>
    </lineage>
</organism>
<proteinExistence type="predicted"/>
<sequence>MTKLTMFSVYFVEKLFLNKVNRKDIQFCHFRQHFLGLEKNDRTFFLSSYTISNIIISQTQLQRYKGGSLICYKALSQIREGLKRLTCKHGSMTLCLSQYLWVTKNFLLCWANKMKETVRQIRPDDIVFIIVQFKKKDNHPIFSSRVNATGFRLILFVNQEYDRCFHTMLEIGQFNVPNSGITLFVHHA</sequence>
<keyword evidence="2" id="KW-1185">Reference proteome</keyword>
<dbReference type="Proteomes" id="UP000077315">
    <property type="component" value="Unassembled WGS sequence"/>
</dbReference>
<evidence type="ECO:0000313" key="2">
    <source>
        <dbReference type="Proteomes" id="UP000077315"/>
    </source>
</evidence>
<name>A0A163CT51_PHYB8</name>
<dbReference type="GeneID" id="28998588"/>
<dbReference type="RefSeq" id="XP_018283460.1">
    <property type="nucleotide sequence ID" value="XM_018437682.1"/>
</dbReference>
<dbReference type="EMBL" id="KV441028">
    <property type="protein sequence ID" value="OAD65420.1"/>
    <property type="molecule type" value="Genomic_DNA"/>
</dbReference>
<protein>
    <submittedName>
        <fullName evidence="1">Uncharacterized protein</fullName>
    </submittedName>
</protein>
<evidence type="ECO:0000313" key="1">
    <source>
        <dbReference type="EMBL" id="OAD65420.1"/>
    </source>
</evidence>
<dbReference type="VEuPathDB" id="FungiDB:PHYBLDRAFT_176186"/>
<reference evidence="2" key="1">
    <citation type="submission" date="2015-06" db="EMBL/GenBank/DDBJ databases">
        <title>Expansion of signal transduction pathways in fungi by whole-genome duplication.</title>
        <authorList>
            <consortium name="DOE Joint Genome Institute"/>
            <person name="Corrochano L.M."/>
            <person name="Kuo A."/>
            <person name="Marcet-Houben M."/>
            <person name="Polaino S."/>
            <person name="Salamov A."/>
            <person name="Villalobos J.M."/>
            <person name="Alvarez M.I."/>
            <person name="Avalos J."/>
            <person name="Benito E.P."/>
            <person name="Benoit I."/>
            <person name="Burger G."/>
            <person name="Camino L.P."/>
            <person name="Canovas D."/>
            <person name="Cerda-Olmedo E."/>
            <person name="Cheng J.-F."/>
            <person name="Dominguez A."/>
            <person name="Elias M."/>
            <person name="Eslava A.P."/>
            <person name="Glaser F."/>
            <person name="Grimwood J."/>
            <person name="Gutierrez G."/>
            <person name="Heitman J."/>
            <person name="Henrissat B."/>
            <person name="Iturriaga E.A."/>
            <person name="Lang B.F."/>
            <person name="Lavin J.L."/>
            <person name="Lee S."/>
            <person name="Li W."/>
            <person name="Lindquist E."/>
            <person name="Lopez-Garcia S."/>
            <person name="Luque E.M."/>
            <person name="Marcos A.T."/>
            <person name="Martin J."/>
            <person name="McCluskey K."/>
            <person name="Medina H.R."/>
            <person name="Miralles-Duran A."/>
            <person name="Miyazaki A."/>
            <person name="Munoz-Torres E."/>
            <person name="Oguiza J.A."/>
            <person name="Ohm R."/>
            <person name="Olmedo M."/>
            <person name="Orejas M."/>
            <person name="Ortiz-Castellanos L."/>
            <person name="Pisabarro A.G."/>
            <person name="Rodriguez-Romero J."/>
            <person name="Ruiz-Herrera J."/>
            <person name="Ruiz-Vazquez R."/>
            <person name="Sanz C."/>
            <person name="Schackwitz W."/>
            <person name="Schmutz J."/>
            <person name="Shahriari M."/>
            <person name="Shelest E."/>
            <person name="Silva-Franco F."/>
            <person name="Soanes D."/>
            <person name="Syed K."/>
            <person name="Tagua V.G."/>
            <person name="Talbot N.J."/>
            <person name="Thon M."/>
            <person name="De vries R.P."/>
            <person name="Wiebenga A."/>
            <person name="Yadav J.S."/>
            <person name="Braun E.L."/>
            <person name="Baker S."/>
            <person name="Garre V."/>
            <person name="Horwitz B."/>
            <person name="Torres-Martinez S."/>
            <person name="Idnurm A."/>
            <person name="Herrera-Estrella A."/>
            <person name="Gabaldon T."/>
            <person name="Grigoriev I.V."/>
        </authorList>
    </citation>
    <scope>NUCLEOTIDE SEQUENCE [LARGE SCALE GENOMIC DNA]</scope>
    <source>
        <strain evidence="2">NRRL 1555(-)</strain>
    </source>
</reference>
<dbReference type="AlphaFoldDB" id="A0A163CT51"/>